<proteinExistence type="predicted"/>
<dbReference type="Proteomes" id="UP001430455">
    <property type="component" value="Unassembled WGS sequence"/>
</dbReference>
<dbReference type="InterPro" id="IPR036070">
    <property type="entry name" value="Nop_dom_sf"/>
</dbReference>
<protein>
    <submittedName>
        <fullName evidence="3">NOP58 family protein</fullName>
    </submittedName>
</protein>
<dbReference type="SUPFAM" id="SSF89124">
    <property type="entry name" value="Nop domain"/>
    <property type="match status" value="1"/>
</dbReference>
<feature type="region of interest" description="Disordered" evidence="1">
    <location>
        <begin position="23"/>
        <end position="49"/>
    </location>
</feature>
<dbReference type="InterPro" id="IPR042239">
    <property type="entry name" value="Nop_C"/>
</dbReference>
<dbReference type="PROSITE" id="PS51358">
    <property type="entry name" value="NOP"/>
    <property type="match status" value="1"/>
</dbReference>
<dbReference type="Pfam" id="PF01798">
    <property type="entry name" value="Nop"/>
    <property type="match status" value="1"/>
</dbReference>
<name>A0AAW4P7N4_9EURY</name>
<comment type="caution">
    <text evidence="3">The sequence shown here is derived from an EMBL/GenBank/DDBJ whole genome shotgun (WGS) entry which is preliminary data.</text>
</comment>
<dbReference type="PANTHER" id="PTHR10894:SF0">
    <property type="entry name" value="NUCLEOLAR PROTEIN 56"/>
    <property type="match status" value="1"/>
</dbReference>
<evidence type="ECO:0000259" key="2">
    <source>
        <dbReference type="PROSITE" id="PS51358"/>
    </source>
</evidence>
<dbReference type="Gene3D" id="1.10.246.90">
    <property type="entry name" value="Nop domain"/>
    <property type="match status" value="1"/>
</dbReference>
<feature type="domain" description="Nop" evidence="2">
    <location>
        <begin position="165"/>
        <end position="279"/>
    </location>
</feature>
<gene>
    <name evidence="3" type="ORF">EGH23_03280</name>
</gene>
<dbReference type="Gene3D" id="1.10.287.4070">
    <property type="match status" value="1"/>
</dbReference>
<accession>A0AAW4P7N4</accession>
<evidence type="ECO:0000313" key="4">
    <source>
        <dbReference type="Proteomes" id="UP001430455"/>
    </source>
</evidence>
<evidence type="ECO:0000256" key="1">
    <source>
        <dbReference type="SAM" id="MobiDB-lite"/>
    </source>
</evidence>
<dbReference type="EMBL" id="RKLT01000001">
    <property type="protein sequence ID" value="MBX0293904.1"/>
    <property type="molecule type" value="Genomic_DNA"/>
</dbReference>
<sequence>MNENSGDDDHGWFEGVGRGDLDAARNAIESGSAEAPADWPERAVGTGFAEDEDDYYEALHEATVYATREEVRERELSDDKQLIHSIRAMADCERTANELAERVAEWGGSRHGESGSGVEYARELAERAPENRGDEALQSLAERTVGLADEADELRTFIERTAPAVAPNLSALAGPVLAARLISLAGGLEPLAKQPSGTVQVLGAEDALFAHLKGNAPSPKHGIIFTHEYVSGTRREERGSAARALAGKLSIAARVDHYSGERKPELDAELDERIERIRSRGGDAE</sequence>
<evidence type="ECO:0000313" key="3">
    <source>
        <dbReference type="EMBL" id="MBX0293904.1"/>
    </source>
</evidence>
<keyword evidence="4" id="KW-1185">Reference proteome</keyword>
<dbReference type="AlphaFoldDB" id="A0AAW4P7N4"/>
<reference evidence="3 4" key="1">
    <citation type="submission" date="2021-06" db="EMBL/GenBank/DDBJ databases">
        <title>Halomicroarcula sp. a new haloarchaeum isolated from saline soil.</title>
        <authorList>
            <person name="Duran-Viseras A."/>
            <person name="Sanchez-Porro C."/>
            <person name="Ventosa A."/>
        </authorList>
    </citation>
    <scope>NUCLEOTIDE SEQUENCE [LARGE SCALE GENOMIC DNA]</scope>
    <source>
        <strain evidence="3 4">F27</strain>
    </source>
</reference>
<dbReference type="PANTHER" id="PTHR10894">
    <property type="entry name" value="NUCLEOLAR PROTEIN 5 NUCLEOLAR PROTEIN NOP5 NOP58"/>
    <property type="match status" value="1"/>
</dbReference>
<dbReference type="GO" id="GO:0031428">
    <property type="term" value="C:box C/D methylation guide snoRNP complex"/>
    <property type="evidence" value="ECO:0007669"/>
    <property type="project" value="InterPro"/>
</dbReference>
<dbReference type="RefSeq" id="WP_220578593.1">
    <property type="nucleotide sequence ID" value="NZ_RKLT01000001.1"/>
</dbReference>
<dbReference type="InterPro" id="IPR045056">
    <property type="entry name" value="Nop56/Nop58"/>
</dbReference>
<dbReference type="GO" id="GO:0030515">
    <property type="term" value="F:snoRNA binding"/>
    <property type="evidence" value="ECO:0007669"/>
    <property type="project" value="InterPro"/>
</dbReference>
<dbReference type="InterPro" id="IPR002687">
    <property type="entry name" value="Nop_dom"/>
</dbReference>
<organism evidence="3 4">
    <name type="scientific">Haloarcula nitratireducens</name>
    <dbReference type="NCBI Taxonomy" id="2487749"/>
    <lineage>
        <taxon>Archaea</taxon>
        <taxon>Methanobacteriati</taxon>
        <taxon>Methanobacteriota</taxon>
        <taxon>Stenosarchaea group</taxon>
        <taxon>Halobacteria</taxon>
        <taxon>Halobacteriales</taxon>
        <taxon>Haloarculaceae</taxon>
        <taxon>Haloarcula</taxon>
    </lineage>
</organism>